<name>A0A1V9XKS2_9ACAR</name>
<sequence length="93" mass="10107">MPKRAEVLGFLIGLLASTVLAGGKGGASLFIRGGLTGTAFTIYLLFPDMVLNRNAYHDNMCVTFDNLMSTIGYGSNFGLYATLNRANKIKQRR</sequence>
<keyword evidence="1" id="KW-0812">Transmembrane</keyword>
<dbReference type="EMBL" id="MNPL01008973">
    <property type="protein sequence ID" value="OQR73958.1"/>
    <property type="molecule type" value="Genomic_DNA"/>
</dbReference>
<dbReference type="InParanoid" id="A0A1V9XKS2"/>
<gene>
    <name evidence="3" type="ORF">BIW11_03484</name>
</gene>
<dbReference type="Proteomes" id="UP000192247">
    <property type="component" value="Unassembled WGS sequence"/>
</dbReference>
<comment type="caution">
    <text evidence="3">The sequence shown here is derived from an EMBL/GenBank/DDBJ whole genome shotgun (WGS) entry which is preliminary data.</text>
</comment>
<feature type="signal peptide" evidence="2">
    <location>
        <begin position="1"/>
        <end position="21"/>
    </location>
</feature>
<proteinExistence type="predicted"/>
<evidence type="ECO:0000256" key="2">
    <source>
        <dbReference type="SAM" id="SignalP"/>
    </source>
</evidence>
<keyword evidence="1" id="KW-0472">Membrane</keyword>
<organism evidence="3 4">
    <name type="scientific">Tropilaelaps mercedesae</name>
    <dbReference type="NCBI Taxonomy" id="418985"/>
    <lineage>
        <taxon>Eukaryota</taxon>
        <taxon>Metazoa</taxon>
        <taxon>Ecdysozoa</taxon>
        <taxon>Arthropoda</taxon>
        <taxon>Chelicerata</taxon>
        <taxon>Arachnida</taxon>
        <taxon>Acari</taxon>
        <taxon>Parasitiformes</taxon>
        <taxon>Mesostigmata</taxon>
        <taxon>Gamasina</taxon>
        <taxon>Dermanyssoidea</taxon>
        <taxon>Laelapidae</taxon>
        <taxon>Tropilaelaps</taxon>
    </lineage>
</organism>
<keyword evidence="4" id="KW-1185">Reference proteome</keyword>
<keyword evidence="2" id="KW-0732">Signal</keyword>
<protein>
    <submittedName>
        <fullName evidence="3">Uncharacterized protein</fullName>
    </submittedName>
</protein>
<feature type="transmembrane region" description="Helical" evidence="1">
    <location>
        <begin position="31"/>
        <end position="51"/>
    </location>
</feature>
<reference evidence="3 4" key="1">
    <citation type="journal article" date="2017" name="Gigascience">
        <title>Draft genome of the honey bee ectoparasitic mite, Tropilaelaps mercedesae, is shaped by the parasitic life history.</title>
        <authorList>
            <person name="Dong X."/>
            <person name="Armstrong S.D."/>
            <person name="Xia D."/>
            <person name="Makepeace B.L."/>
            <person name="Darby A.C."/>
            <person name="Kadowaki T."/>
        </authorList>
    </citation>
    <scope>NUCLEOTIDE SEQUENCE [LARGE SCALE GENOMIC DNA]</scope>
    <source>
        <strain evidence="3">Wuxi-XJTLU</strain>
    </source>
</reference>
<dbReference type="AlphaFoldDB" id="A0A1V9XKS2"/>
<accession>A0A1V9XKS2</accession>
<evidence type="ECO:0000313" key="3">
    <source>
        <dbReference type="EMBL" id="OQR73958.1"/>
    </source>
</evidence>
<evidence type="ECO:0000313" key="4">
    <source>
        <dbReference type="Proteomes" id="UP000192247"/>
    </source>
</evidence>
<feature type="chain" id="PRO_5012890279" evidence="2">
    <location>
        <begin position="22"/>
        <end position="93"/>
    </location>
</feature>
<evidence type="ECO:0000256" key="1">
    <source>
        <dbReference type="SAM" id="Phobius"/>
    </source>
</evidence>
<keyword evidence="1" id="KW-1133">Transmembrane helix</keyword>